<evidence type="ECO:0000313" key="3">
    <source>
        <dbReference type="Proteomes" id="UP000567179"/>
    </source>
</evidence>
<proteinExistence type="predicted"/>
<dbReference type="AlphaFoldDB" id="A0A8H5BU39"/>
<keyword evidence="3" id="KW-1185">Reference proteome</keyword>
<feature type="region of interest" description="Disordered" evidence="1">
    <location>
        <begin position="1"/>
        <end position="42"/>
    </location>
</feature>
<feature type="compositionally biased region" description="Polar residues" evidence="1">
    <location>
        <begin position="14"/>
        <end position="25"/>
    </location>
</feature>
<reference evidence="2 3" key="1">
    <citation type="journal article" date="2020" name="ISME J.">
        <title>Uncovering the hidden diversity of litter-decomposition mechanisms in mushroom-forming fungi.</title>
        <authorList>
            <person name="Floudas D."/>
            <person name="Bentzer J."/>
            <person name="Ahren D."/>
            <person name="Johansson T."/>
            <person name="Persson P."/>
            <person name="Tunlid A."/>
        </authorList>
    </citation>
    <scope>NUCLEOTIDE SEQUENCE [LARGE SCALE GENOMIC DNA]</scope>
    <source>
        <strain evidence="2 3">CBS 101986</strain>
    </source>
</reference>
<evidence type="ECO:0000256" key="1">
    <source>
        <dbReference type="SAM" id="MobiDB-lite"/>
    </source>
</evidence>
<gene>
    <name evidence="2" type="ORF">D9619_009507</name>
</gene>
<comment type="caution">
    <text evidence="2">The sequence shown here is derived from an EMBL/GenBank/DDBJ whole genome shotgun (WGS) entry which is preliminary data.</text>
</comment>
<organism evidence="2 3">
    <name type="scientific">Psilocybe cf. subviscida</name>
    <dbReference type="NCBI Taxonomy" id="2480587"/>
    <lineage>
        <taxon>Eukaryota</taxon>
        <taxon>Fungi</taxon>
        <taxon>Dikarya</taxon>
        <taxon>Basidiomycota</taxon>
        <taxon>Agaricomycotina</taxon>
        <taxon>Agaricomycetes</taxon>
        <taxon>Agaricomycetidae</taxon>
        <taxon>Agaricales</taxon>
        <taxon>Agaricineae</taxon>
        <taxon>Strophariaceae</taxon>
        <taxon>Psilocybe</taxon>
    </lineage>
</organism>
<dbReference type="Proteomes" id="UP000567179">
    <property type="component" value="Unassembled WGS sequence"/>
</dbReference>
<accession>A0A8H5BU39</accession>
<protein>
    <submittedName>
        <fullName evidence="2">Uncharacterized protein</fullName>
    </submittedName>
</protein>
<name>A0A8H5BU39_9AGAR</name>
<dbReference type="EMBL" id="JAACJJ010000002">
    <property type="protein sequence ID" value="KAF5329582.1"/>
    <property type="molecule type" value="Genomic_DNA"/>
</dbReference>
<evidence type="ECO:0000313" key="2">
    <source>
        <dbReference type="EMBL" id="KAF5329582.1"/>
    </source>
</evidence>
<sequence>MVLTHKPPAPSLRQMESPSSTTSFYDPSRPAPYPQSQQRQRFPPEALVHEIRCSSFRTEWKLKNNKNVHRTQLTRRDIGIRKLRLCETFDGGVIFDHSVVGLELYIWRPPP</sequence>